<name>A0ABW4PBL4_9NOCA</name>
<dbReference type="Pfam" id="PF00903">
    <property type="entry name" value="Glyoxalase"/>
    <property type="match status" value="1"/>
</dbReference>
<feature type="domain" description="VOC" evidence="1">
    <location>
        <begin position="4"/>
        <end position="131"/>
    </location>
</feature>
<keyword evidence="3" id="KW-1185">Reference proteome</keyword>
<dbReference type="PANTHER" id="PTHR36503">
    <property type="entry name" value="BLR2520 PROTEIN"/>
    <property type="match status" value="1"/>
</dbReference>
<dbReference type="PROSITE" id="PS51819">
    <property type="entry name" value="VOC"/>
    <property type="match status" value="1"/>
</dbReference>
<dbReference type="InterPro" id="IPR037523">
    <property type="entry name" value="VOC_core"/>
</dbReference>
<dbReference type="Proteomes" id="UP001597286">
    <property type="component" value="Unassembled WGS sequence"/>
</dbReference>
<proteinExistence type="predicted"/>
<dbReference type="InterPro" id="IPR029068">
    <property type="entry name" value="Glyas_Bleomycin-R_OHBP_Dase"/>
</dbReference>
<gene>
    <name evidence="2" type="ORF">ACFSJG_27115</name>
</gene>
<dbReference type="PANTHER" id="PTHR36503:SF1">
    <property type="entry name" value="BLR2520 PROTEIN"/>
    <property type="match status" value="1"/>
</dbReference>
<reference evidence="3" key="1">
    <citation type="journal article" date="2019" name="Int. J. Syst. Evol. Microbiol.">
        <title>The Global Catalogue of Microorganisms (GCM) 10K type strain sequencing project: providing services to taxonomists for standard genome sequencing and annotation.</title>
        <authorList>
            <consortium name="The Broad Institute Genomics Platform"/>
            <consortium name="The Broad Institute Genome Sequencing Center for Infectious Disease"/>
            <person name="Wu L."/>
            <person name="Ma J."/>
        </authorList>
    </citation>
    <scope>NUCLEOTIDE SEQUENCE [LARGE SCALE GENOMIC DNA]</scope>
    <source>
        <strain evidence="3">DT72</strain>
    </source>
</reference>
<accession>A0ABW4PBL4</accession>
<protein>
    <submittedName>
        <fullName evidence="2">VOC family protein</fullName>
    </submittedName>
</protein>
<dbReference type="SUPFAM" id="SSF54593">
    <property type="entry name" value="Glyoxalase/Bleomycin resistance protein/Dihydroxybiphenyl dioxygenase"/>
    <property type="match status" value="1"/>
</dbReference>
<dbReference type="InterPro" id="IPR004360">
    <property type="entry name" value="Glyas_Fos-R_dOase_dom"/>
</dbReference>
<sequence length="146" mass="15230">MRQHVNVVTLGVADVERSHRFYVEGLGWDAALYVPGEVAFLQIGGGVLLALWSVEAMAGEAGATAPPDGAQGRAAVTLGHNVADESEVDAALADAVRAGGALLVPGARRSWGGYSGYFTDPDGYRWEVVHNPGLVVRPDGTVVFEG</sequence>
<dbReference type="RefSeq" id="WP_378488344.1">
    <property type="nucleotide sequence ID" value="NZ_JBHUFB010000022.1"/>
</dbReference>
<comment type="caution">
    <text evidence="2">The sequence shown here is derived from an EMBL/GenBank/DDBJ whole genome shotgun (WGS) entry which is preliminary data.</text>
</comment>
<evidence type="ECO:0000259" key="1">
    <source>
        <dbReference type="PROSITE" id="PS51819"/>
    </source>
</evidence>
<dbReference type="EMBL" id="JBHUFB010000022">
    <property type="protein sequence ID" value="MFD1815903.1"/>
    <property type="molecule type" value="Genomic_DNA"/>
</dbReference>
<dbReference type="Gene3D" id="3.10.180.10">
    <property type="entry name" value="2,3-Dihydroxybiphenyl 1,2-Dioxygenase, domain 1"/>
    <property type="match status" value="1"/>
</dbReference>
<evidence type="ECO:0000313" key="2">
    <source>
        <dbReference type="EMBL" id="MFD1815903.1"/>
    </source>
</evidence>
<evidence type="ECO:0000313" key="3">
    <source>
        <dbReference type="Proteomes" id="UP001597286"/>
    </source>
</evidence>
<organism evidence="2 3">
    <name type="scientific">Rhodococcus gannanensis</name>
    <dbReference type="NCBI Taxonomy" id="1960308"/>
    <lineage>
        <taxon>Bacteria</taxon>
        <taxon>Bacillati</taxon>
        <taxon>Actinomycetota</taxon>
        <taxon>Actinomycetes</taxon>
        <taxon>Mycobacteriales</taxon>
        <taxon>Nocardiaceae</taxon>
        <taxon>Rhodococcus</taxon>
    </lineage>
</organism>